<evidence type="ECO:0000259" key="1">
    <source>
        <dbReference type="PROSITE" id="PS51112"/>
    </source>
</evidence>
<dbReference type="InterPro" id="IPR027485">
    <property type="entry name" value="AMMECR1_N"/>
</dbReference>
<dbReference type="GO" id="GO:0008198">
    <property type="term" value="F:ferrous iron binding"/>
    <property type="evidence" value="ECO:0007669"/>
    <property type="project" value="InterPro"/>
</dbReference>
<reference evidence="3" key="1">
    <citation type="submission" date="2021-04" db="EMBL/GenBank/DDBJ databases">
        <title>A novel Synergistetes isolate from a pyrite-forming mixed culture.</title>
        <authorList>
            <person name="Bunk B."/>
            <person name="Sproer C."/>
            <person name="Spring S."/>
            <person name="Pester M."/>
        </authorList>
    </citation>
    <scope>NUCLEOTIDE SEQUENCE [LARGE SCALE GENOMIC DNA]</scope>
    <source>
        <strain evidence="3">J.5.4.2-T.3.5.2</strain>
    </source>
</reference>
<dbReference type="InterPro" id="IPR036071">
    <property type="entry name" value="AMMECR1_dom_sf"/>
</dbReference>
<feature type="domain" description="AMMECR1" evidence="1">
    <location>
        <begin position="261"/>
        <end position="439"/>
    </location>
</feature>
<dbReference type="GO" id="GO:0016702">
    <property type="term" value="F:oxidoreductase activity, acting on single donors with incorporation of molecular oxygen, incorporation of two atoms of oxygen"/>
    <property type="evidence" value="ECO:0007669"/>
    <property type="project" value="UniProtKB-ARBA"/>
</dbReference>
<dbReference type="EMBL" id="CP072943">
    <property type="protein sequence ID" value="QTX33574.1"/>
    <property type="molecule type" value="Genomic_DNA"/>
</dbReference>
<dbReference type="PANTHER" id="PTHR13016">
    <property type="entry name" value="AMMECR1 HOMOLOG"/>
    <property type="match status" value="1"/>
</dbReference>
<accession>A0A9Q7AIP7</accession>
<dbReference type="KEGG" id="aram:KAR29_06905"/>
<dbReference type="SUPFAM" id="SSF53213">
    <property type="entry name" value="LigB-like"/>
    <property type="match status" value="1"/>
</dbReference>
<organism evidence="2 3">
    <name type="scientific">Aminithiophilus ramosus</name>
    <dbReference type="NCBI Taxonomy" id="3029084"/>
    <lineage>
        <taxon>Bacteria</taxon>
        <taxon>Thermotogati</taxon>
        <taxon>Synergistota</taxon>
        <taxon>Synergistia</taxon>
        <taxon>Synergistales</taxon>
        <taxon>Aminithiophilaceae</taxon>
        <taxon>Aminithiophilus</taxon>
    </lineage>
</organism>
<dbReference type="Gene3D" id="3.30.1490.150">
    <property type="entry name" value="Hypothetical protein ph0010, domain 2"/>
    <property type="match status" value="1"/>
</dbReference>
<dbReference type="PROSITE" id="PS51112">
    <property type="entry name" value="AMMECR1"/>
    <property type="match status" value="1"/>
</dbReference>
<evidence type="ECO:0000313" key="3">
    <source>
        <dbReference type="Proteomes" id="UP000671879"/>
    </source>
</evidence>
<dbReference type="NCBIfam" id="TIGR04335">
    <property type="entry name" value="AmmeMemoSam_A"/>
    <property type="match status" value="1"/>
</dbReference>
<dbReference type="InterPro" id="IPR023473">
    <property type="entry name" value="AMMECR1"/>
</dbReference>
<dbReference type="InterPro" id="IPR002733">
    <property type="entry name" value="AMMECR1_domain"/>
</dbReference>
<dbReference type="AlphaFoldDB" id="A0A9Q7AIP7"/>
<dbReference type="CDD" id="cd07951">
    <property type="entry name" value="ED_3B_N_AMMECR1"/>
    <property type="match status" value="1"/>
</dbReference>
<evidence type="ECO:0000313" key="2">
    <source>
        <dbReference type="EMBL" id="QTX33574.1"/>
    </source>
</evidence>
<sequence>MSAMWAWALFTPHPPVVVPQVGGSHRRSAEKTLLGFECLQKRLEPLPVDWILLLSPHFRYAEGLLVDGSRHFEGSLASFGAPSVALSLQGSSEESRRVARHLESTADVFFREGTLSPLDHGSLVPLAMLPSLLLSRPNFVVANPAGLSPEEAYASGKRLRTLPGGGRWGLVASGDLSHCLLEEGPYGFRPEGILFEEASEKALRLSSPDPLLSLSLKTVRGAGHCGLNSLLFFLGLTGSLEVSLHSHEWPFGVGYLTASVVPGPYPTLLARRSIESFLETGDLLSPSEAEAEFPFSELWEAPAASFVSIKDKEGHLRGCMGTLEPQEGSLGGEIIANAVTASCRDPRFPPMRRSELPGVHLSVDVLSPSEPVFDRSDLDPQRWGVIVQWQERRGVLLPGLEGVETVDDQIDIARKKAAIPLEAPFAVRRFTVRRFFETS</sequence>
<dbReference type="PANTHER" id="PTHR13016:SF0">
    <property type="entry name" value="AMME SYNDROME CANDIDATE GENE 1 PROTEIN"/>
    <property type="match status" value="1"/>
</dbReference>
<dbReference type="Gene3D" id="3.30.700.20">
    <property type="entry name" value="Hypothetical protein ph0010, domain 1"/>
    <property type="match status" value="1"/>
</dbReference>
<dbReference type="Gene3D" id="3.40.830.10">
    <property type="entry name" value="LigB-like"/>
    <property type="match status" value="1"/>
</dbReference>
<protein>
    <submittedName>
        <fullName evidence="2">AmmeMemoRadiSam system protein A</fullName>
    </submittedName>
</protein>
<dbReference type="Proteomes" id="UP000671879">
    <property type="component" value="Chromosome"/>
</dbReference>
<dbReference type="Pfam" id="PF01871">
    <property type="entry name" value="AMMECR1"/>
    <property type="match status" value="1"/>
</dbReference>
<dbReference type="SUPFAM" id="SSF143447">
    <property type="entry name" value="AMMECR1-like"/>
    <property type="match status" value="1"/>
</dbReference>
<name>A0A9Q7AIP7_9BACT</name>
<gene>
    <name evidence="2" type="primary">amrA</name>
    <name evidence="2" type="ORF">KAR29_06905</name>
</gene>
<dbReference type="Pfam" id="PF02900">
    <property type="entry name" value="LigB"/>
    <property type="match status" value="1"/>
</dbReference>
<keyword evidence="3" id="KW-1185">Reference proteome</keyword>
<dbReference type="InterPro" id="IPR027623">
    <property type="entry name" value="AmmeMemoSam_A"/>
</dbReference>
<proteinExistence type="predicted"/>
<dbReference type="InterPro" id="IPR004183">
    <property type="entry name" value="Xdiol_dOase_suB"/>
</dbReference>